<comment type="caution">
    <text evidence="4">The sequence shown here is derived from an EMBL/GenBank/DDBJ whole genome shotgun (WGS) entry which is preliminary data.</text>
</comment>
<evidence type="ECO:0000259" key="3">
    <source>
        <dbReference type="Pfam" id="PF08353"/>
    </source>
</evidence>
<dbReference type="GO" id="GO:0008360">
    <property type="term" value="P:regulation of cell shape"/>
    <property type="evidence" value="ECO:0007669"/>
    <property type="project" value="UniProtKB-KW"/>
</dbReference>
<feature type="domain" description="Lipid II isoglutaminyl synthase (glutamine-hydrolyzing) subunit MurT C-terminal" evidence="3">
    <location>
        <begin position="334"/>
        <end position="444"/>
    </location>
</feature>
<feature type="active site" evidence="1">
    <location>
        <position position="370"/>
    </location>
</feature>
<keyword evidence="1" id="KW-0436">Ligase</keyword>
<dbReference type="Pfam" id="PF08245">
    <property type="entry name" value="Mur_ligase_M"/>
    <property type="match status" value="1"/>
</dbReference>
<comment type="catalytic activity">
    <reaction evidence="1">
        <text>beta-D-GlcNAc-(1-&gt;4)-Mur2Ac(oyl-L-Ala-gamma-D-Glu-L-Lys-D-Ala-D-Ala)-di-trans,octa-cis-undecaprenyl diphosphate + L-glutamine + ATP + H2O = beta-D-GlcNAc-(1-&gt;4)-Mur2Ac(oyl-L-Ala-D-isoglutaminyl-L-Lys-D-Ala-D-Ala)-di-trans,octa-cis-undecaprenyl diphosphate + L-glutamate + ADP + phosphate + H(+)</text>
        <dbReference type="Rhea" id="RHEA:57928"/>
        <dbReference type="ChEBI" id="CHEBI:15377"/>
        <dbReference type="ChEBI" id="CHEBI:15378"/>
        <dbReference type="ChEBI" id="CHEBI:29985"/>
        <dbReference type="ChEBI" id="CHEBI:30616"/>
        <dbReference type="ChEBI" id="CHEBI:43474"/>
        <dbReference type="ChEBI" id="CHEBI:58359"/>
        <dbReference type="ChEBI" id="CHEBI:60033"/>
        <dbReference type="ChEBI" id="CHEBI:62233"/>
        <dbReference type="ChEBI" id="CHEBI:456216"/>
        <dbReference type="EC" id="6.3.5.13"/>
    </reaction>
</comment>
<dbReference type="InterPro" id="IPR036565">
    <property type="entry name" value="Mur-like_cat_sf"/>
</dbReference>
<organism evidence="4 5">
    <name type="scientific">Candidatus Dormiibacter inghamiae</name>
    <dbReference type="NCBI Taxonomy" id="3127013"/>
    <lineage>
        <taxon>Bacteria</taxon>
        <taxon>Bacillati</taxon>
        <taxon>Candidatus Dormiibacterota</taxon>
        <taxon>Candidatus Dormibacteria</taxon>
        <taxon>Candidatus Dormibacterales</taxon>
        <taxon>Candidatus Dormibacteraceae</taxon>
        <taxon>Candidatus Dormiibacter</taxon>
    </lineage>
</organism>
<dbReference type="EMBL" id="JAEKNQ010000005">
    <property type="protein sequence ID" value="MBJ7601661.1"/>
    <property type="molecule type" value="Genomic_DNA"/>
</dbReference>
<reference evidence="4 5" key="1">
    <citation type="submission" date="2020-10" db="EMBL/GenBank/DDBJ databases">
        <title>Ca. Dormibacterota MAGs.</title>
        <authorList>
            <person name="Montgomery K."/>
        </authorList>
    </citation>
    <scope>NUCLEOTIDE SEQUENCE [LARGE SCALE GENOMIC DNA]</scope>
    <source>
        <strain evidence="4">SC8811_S16_3</strain>
    </source>
</reference>
<comment type="catalytic activity">
    <reaction evidence="1">
        <text>beta-D-GlcNAc-(1-&gt;4)-Mur2Ac(oyl-L-Ala-gamma-D-O-P-Glu-L-Lys-D-Ala-D-Ala)-di-trans,octa-cis-undecaprenyl diphosphate + NH4(+) = beta-D-GlcNAc-(1-&gt;4)-Mur2Ac(oyl-L-Ala-D-isoglutaminyl-L-Lys-D-Ala-D-Ala)-di-trans,octa-cis-undecaprenyl diphosphate + phosphate + H(+)</text>
        <dbReference type="Rhea" id="RHEA:57932"/>
        <dbReference type="ChEBI" id="CHEBI:15378"/>
        <dbReference type="ChEBI" id="CHEBI:28938"/>
        <dbReference type="ChEBI" id="CHEBI:43474"/>
        <dbReference type="ChEBI" id="CHEBI:62233"/>
        <dbReference type="ChEBI" id="CHEBI:143132"/>
    </reaction>
</comment>
<feature type="domain" description="Mur ligase central" evidence="2">
    <location>
        <begin position="58"/>
        <end position="205"/>
    </location>
</feature>
<comment type="pathway">
    <text evidence="1">Cell wall biogenesis; peptidoglycan biosynthesis.</text>
</comment>
<dbReference type="InterPro" id="IPR013564">
    <property type="entry name" value="MurT_C"/>
</dbReference>
<dbReference type="PANTHER" id="PTHR23135">
    <property type="entry name" value="MUR LIGASE FAMILY MEMBER"/>
    <property type="match status" value="1"/>
</dbReference>
<dbReference type="EC" id="6.3.5.13" evidence="1"/>
<evidence type="ECO:0000256" key="1">
    <source>
        <dbReference type="HAMAP-Rule" id="MF_02214"/>
    </source>
</evidence>
<keyword evidence="1" id="KW-0961">Cell wall biogenesis/degradation</keyword>
<gene>
    <name evidence="1" type="primary">murT</name>
    <name evidence="4" type="ORF">JF888_00435</name>
</gene>
<evidence type="ECO:0000313" key="4">
    <source>
        <dbReference type="EMBL" id="MBJ7601661.1"/>
    </source>
</evidence>
<dbReference type="InterPro" id="IPR043703">
    <property type="entry name" value="Lipid_II_synth_MurT"/>
</dbReference>
<dbReference type="GO" id="GO:0009252">
    <property type="term" value="P:peptidoglycan biosynthetic process"/>
    <property type="evidence" value="ECO:0007669"/>
    <property type="project" value="UniProtKB-UniRule"/>
</dbReference>
<name>A0A934K4R4_9BACT</name>
<comment type="caution">
    <text evidence="1">Lacks conserved residue(s) required for the propagation of feature annotation.</text>
</comment>
<dbReference type="GO" id="GO:0071555">
    <property type="term" value="P:cell wall organization"/>
    <property type="evidence" value="ECO:0007669"/>
    <property type="project" value="UniProtKB-KW"/>
</dbReference>
<comment type="similarity">
    <text evidence="1">Belongs to the MurCDEF family. MurT subfamily.</text>
</comment>
<dbReference type="SUPFAM" id="SSF53623">
    <property type="entry name" value="MurD-like peptide ligases, catalytic domain"/>
    <property type="match status" value="1"/>
</dbReference>
<evidence type="ECO:0000259" key="2">
    <source>
        <dbReference type="Pfam" id="PF08245"/>
    </source>
</evidence>
<comment type="subunit">
    <text evidence="1">Forms a heterodimer with GatD.</text>
</comment>
<dbReference type="AlphaFoldDB" id="A0A934K4R4"/>
<keyword evidence="1" id="KW-0067">ATP-binding</keyword>
<keyword evidence="1" id="KW-0573">Peptidoglycan synthesis</keyword>
<comment type="catalytic activity">
    <reaction evidence="1">
        <text>beta-D-GlcNAc-(1-&gt;4)-Mur2Ac(oyl-L-Ala-gamma-D-Glu-L-Lys-D-Ala-D-Ala)-di-trans,octa-cis-undecaprenyl diphosphate + ATP = beta-D-GlcNAc-(1-&gt;4)-Mur2Ac(oyl-L-Ala-gamma-D-O-P-Glu-L-Lys-D-Ala-D-Ala)-di-trans,octa-cis-undecaprenyl diphosphate + ADP</text>
        <dbReference type="Rhea" id="RHEA:59488"/>
        <dbReference type="ChEBI" id="CHEBI:30616"/>
        <dbReference type="ChEBI" id="CHEBI:60033"/>
        <dbReference type="ChEBI" id="CHEBI:143132"/>
        <dbReference type="ChEBI" id="CHEBI:456216"/>
    </reaction>
</comment>
<dbReference type="Pfam" id="PF08353">
    <property type="entry name" value="MurT_C"/>
    <property type="match status" value="1"/>
</dbReference>
<dbReference type="HAMAP" id="MF_02214">
    <property type="entry name" value="Lipid_II_synth_MurT"/>
    <property type="match status" value="1"/>
</dbReference>
<dbReference type="GO" id="GO:0016881">
    <property type="term" value="F:acid-amino acid ligase activity"/>
    <property type="evidence" value="ECO:0007669"/>
    <property type="project" value="InterPro"/>
</dbReference>
<evidence type="ECO:0000313" key="5">
    <source>
        <dbReference type="Proteomes" id="UP000620075"/>
    </source>
</evidence>
<accession>A0A934K4R4</accession>
<keyword evidence="1" id="KW-0133">Cell shape</keyword>
<proteinExistence type="inferred from homology"/>
<dbReference type="GO" id="GO:0005524">
    <property type="term" value="F:ATP binding"/>
    <property type="evidence" value="ECO:0007669"/>
    <property type="project" value="UniProtKB-UniRule"/>
</dbReference>
<protein>
    <recommendedName>
        <fullName evidence="1">Lipid II isoglutaminyl synthase (glutamine-hydrolyzing) subunit MurT</fullName>
        <ecNumber evidence="1">6.3.5.13</ecNumber>
    </recommendedName>
</protein>
<dbReference type="Proteomes" id="UP000620075">
    <property type="component" value="Unassembled WGS sequence"/>
</dbReference>
<keyword evidence="1" id="KW-0547">Nucleotide-binding</keyword>
<dbReference type="GO" id="GO:0046872">
    <property type="term" value="F:metal ion binding"/>
    <property type="evidence" value="ECO:0007669"/>
    <property type="project" value="UniProtKB-KW"/>
</dbReference>
<dbReference type="PANTHER" id="PTHR23135:SF7">
    <property type="entry name" value="LIPID II ISOGLUTAMINYL SYNTHASE (GLUTAMINE-HYDROLYZING) SUBUNIT MURT"/>
    <property type="match status" value="1"/>
</dbReference>
<keyword evidence="1" id="KW-0479">Metal-binding</keyword>
<dbReference type="GO" id="GO:0140282">
    <property type="term" value="F:carbon-nitrogen ligase activity on lipid II"/>
    <property type="evidence" value="ECO:0007669"/>
    <property type="project" value="UniProtKB-UniRule"/>
</dbReference>
<comment type="function">
    <text evidence="1">The lipid II isoglutaminyl synthase complex catalyzes the formation of alpha-D-isoglutamine in the cell wall lipid II stem peptide. The MurT subunit catalyzes the ATP-dependent amidation of D-glutamate residue of lipid II, converting it to an isoglutamine residue.</text>
</comment>
<dbReference type="Gene3D" id="3.40.1190.10">
    <property type="entry name" value="Mur-like, catalytic domain"/>
    <property type="match status" value="1"/>
</dbReference>
<dbReference type="RefSeq" id="WP_338176014.1">
    <property type="nucleotide sequence ID" value="NZ_JAEKNQ010000005.1"/>
</dbReference>
<sequence length="463" mass="49514">MTPPRLLAAVLAGKAAGTASRLVGQGGGTTLPGLIASRIEPRTLALLAERLTAGSVLITGTNGKTTTSRLISSLLQGLPARVVANRAGANLVTGHTSAVLAGAGLTGRLRADWGVFEVDEATLPSAVAELKPRAVVVGNLFRDQLDRYGELEMLALTIERGLEALPEGATAVLNADDPRTAEIGYRLGERTGRLKVLWYGLDDPSVAISELPHAADARTCPRCGSRLDFQQVYVGHDGDYACPTGDFRRPERDLSATSIQLNGLDGVRFTVAGVQVGAALGGLYNAYNLLGAFAAGTALGLKPGYMAERLAQVPAAFGRQERFLHQGRRFTLMLAKNPAGFNEILREAERLGGGRHFLLGLNDRIADGRDVSWIWDVDFELLAGECAAETLIATGVRAYDLALRLKYASLKATVDVDLNRALDQLLEAVPAGAEGFILCTYTAMLDVRALLVRRGWLRPYWRT</sequence>
<dbReference type="InterPro" id="IPR013221">
    <property type="entry name" value="Mur_ligase_cen"/>
</dbReference>